<organism evidence="4">
    <name type="scientific">marine metagenome</name>
    <dbReference type="NCBI Taxonomy" id="408172"/>
    <lineage>
        <taxon>unclassified sequences</taxon>
        <taxon>metagenomes</taxon>
        <taxon>ecological metagenomes</taxon>
    </lineage>
</organism>
<feature type="domain" description="SCP2" evidence="2">
    <location>
        <begin position="203"/>
        <end position="282"/>
    </location>
</feature>
<dbReference type="InterPro" id="IPR017517">
    <property type="entry name" value="Maleyloyr_isom"/>
</dbReference>
<accession>A0A382DJQ8</accession>
<dbReference type="SUPFAM" id="SSF109854">
    <property type="entry name" value="DinB/YfiT-like putative metalloenzymes"/>
    <property type="match status" value="1"/>
</dbReference>
<dbReference type="NCBIfam" id="TIGR03083">
    <property type="entry name" value="maleylpyruvate isomerase family mycothiol-dependent enzyme"/>
    <property type="match status" value="1"/>
</dbReference>
<feature type="domain" description="Mycothiol-dependent maleylpyruvate isomerase metal-binding" evidence="3">
    <location>
        <begin position="12"/>
        <end position="158"/>
    </location>
</feature>
<evidence type="ECO:0000313" key="4">
    <source>
        <dbReference type="EMBL" id="SVB38409.1"/>
    </source>
</evidence>
<dbReference type="SUPFAM" id="SSF55718">
    <property type="entry name" value="SCP-like"/>
    <property type="match status" value="1"/>
</dbReference>
<reference evidence="4" key="1">
    <citation type="submission" date="2018-05" db="EMBL/GenBank/DDBJ databases">
        <authorList>
            <person name="Lanie J.A."/>
            <person name="Ng W.-L."/>
            <person name="Kazmierczak K.M."/>
            <person name="Andrzejewski T.M."/>
            <person name="Davidsen T.M."/>
            <person name="Wayne K.J."/>
            <person name="Tettelin H."/>
            <person name="Glass J.I."/>
            <person name="Rusch D."/>
            <person name="Podicherti R."/>
            <person name="Tsui H.-C.T."/>
            <person name="Winkler M.E."/>
        </authorList>
    </citation>
    <scope>NUCLEOTIDE SEQUENCE</scope>
</reference>
<dbReference type="Pfam" id="PF02036">
    <property type="entry name" value="SCP2"/>
    <property type="match status" value="1"/>
</dbReference>
<dbReference type="InterPro" id="IPR034660">
    <property type="entry name" value="DinB/YfiT-like"/>
</dbReference>
<dbReference type="InterPro" id="IPR003033">
    <property type="entry name" value="SCP2_sterol-bd_dom"/>
</dbReference>
<dbReference type="InterPro" id="IPR036527">
    <property type="entry name" value="SCP2_sterol-bd_dom_sf"/>
</dbReference>
<name>A0A382DJQ8_9ZZZZ</name>
<dbReference type="EMBL" id="UINC01039636">
    <property type="protein sequence ID" value="SVB38409.1"/>
    <property type="molecule type" value="Genomic_DNA"/>
</dbReference>
<evidence type="ECO:0000259" key="2">
    <source>
        <dbReference type="Pfam" id="PF02036"/>
    </source>
</evidence>
<protein>
    <recommendedName>
        <fullName evidence="5">Mycothiol-dependent maleylpyruvate isomerase metal-binding domain-containing protein</fullName>
    </recommendedName>
</protein>
<dbReference type="Pfam" id="PF11716">
    <property type="entry name" value="MDMPI_N"/>
    <property type="match status" value="1"/>
</dbReference>
<dbReference type="Gene3D" id="3.30.1050.10">
    <property type="entry name" value="SCP2 sterol-binding domain"/>
    <property type="match status" value="1"/>
</dbReference>
<feature type="region of interest" description="Disordered" evidence="1">
    <location>
        <begin position="62"/>
        <end position="81"/>
    </location>
</feature>
<evidence type="ECO:0000256" key="1">
    <source>
        <dbReference type="SAM" id="MobiDB-lite"/>
    </source>
</evidence>
<gene>
    <name evidence="4" type="ORF">METZ01_LOCUS191263</name>
</gene>
<dbReference type="InterPro" id="IPR024344">
    <property type="entry name" value="MDMPI_metal-binding"/>
</dbReference>
<evidence type="ECO:0000259" key="3">
    <source>
        <dbReference type="Pfam" id="PF11716"/>
    </source>
</evidence>
<proteinExistence type="predicted"/>
<dbReference type="Gene3D" id="1.20.120.450">
    <property type="entry name" value="dinb family like domain"/>
    <property type="match status" value="1"/>
</dbReference>
<dbReference type="AlphaFoldDB" id="A0A382DJQ8"/>
<sequence>MASFQERASLYRSESEAFQKYLKGLPAESWTKQSACDEWLVGDVVAHLVGNSEFYAGTVARGLTGESSPPEGRPDAGTGHPSISAAALAKSSIAAKERLGDQLLSTYIEKDNILINLLTGLNAEDQSKPCYHPGSIVPAGNFVDLRFKEIVLHQWDIRSAIEEKAGLSAASLGSMVILIQESFASGSLRWAFWAGPALDREVRYRFEVKTPVPVTADIVVEGDKFRYEKSPQGDADVTFRCHTHIFALLMYGRMPAAEAMAAGHLAVDGDSELAAQFSQWFKGI</sequence>
<dbReference type="GO" id="GO:0046872">
    <property type="term" value="F:metal ion binding"/>
    <property type="evidence" value="ECO:0007669"/>
    <property type="project" value="InterPro"/>
</dbReference>
<evidence type="ECO:0008006" key="5">
    <source>
        <dbReference type="Google" id="ProtNLM"/>
    </source>
</evidence>